<keyword evidence="1" id="KW-0805">Transcription regulation</keyword>
<keyword evidence="3" id="KW-0804">Transcription</keyword>
<dbReference type="EMBL" id="AAIPPN010000021">
    <property type="protein sequence ID" value="ECG8068669.1"/>
    <property type="molecule type" value="Genomic_DNA"/>
</dbReference>
<dbReference type="InterPro" id="IPR036271">
    <property type="entry name" value="Tet_transcr_reg_TetR-rel_C_sf"/>
</dbReference>
<dbReference type="GO" id="GO:0003677">
    <property type="term" value="F:DNA binding"/>
    <property type="evidence" value="ECO:0007669"/>
    <property type="project" value="UniProtKB-UniRule"/>
</dbReference>
<dbReference type="Gene3D" id="1.10.357.10">
    <property type="entry name" value="Tetracycline Repressor, domain 2"/>
    <property type="match status" value="1"/>
</dbReference>
<sequence>MAVMTRDKILFEANALMCGKGYSSFSYADLSKIIGITKASIHHHFPTKDILGETAILESLQKQEQSLTAIDENNKSCVNRIRAYIDLFIESFRNSQLPLCCALSAELDNLPVNMKEKVTIYFDCQVNWLEKTLNEGVDSGEIKSEINIHQAAMMILTLCEGACIVARPVRNEDVFRQSFEQTLTLLINK</sequence>
<proteinExistence type="predicted"/>
<evidence type="ECO:0000256" key="1">
    <source>
        <dbReference type="ARBA" id="ARBA00023015"/>
    </source>
</evidence>
<feature type="DNA-binding region" description="H-T-H motif" evidence="4">
    <location>
        <begin position="26"/>
        <end position="45"/>
    </location>
</feature>
<name>A0A5Y3A4M5_SALER</name>
<dbReference type="SUPFAM" id="SSF48498">
    <property type="entry name" value="Tetracyclin repressor-like, C-terminal domain"/>
    <property type="match status" value="1"/>
</dbReference>
<dbReference type="PANTHER" id="PTHR47506:SF1">
    <property type="entry name" value="HTH-TYPE TRANSCRIPTIONAL REGULATOR YJDC"/>
    <property type="match status" value="1"/>
</dbReference>
<dbReference type="SUPFAM" id="SSF46689">
    <property type="entry name" value="Homeodomain-like"/>
    <property type="match status" value="1"/>
</dbReference>
<dbReference type="Pfam" id="PF16925">
    <property type="entry name" value="TetR_C_13"/>
    <property type="match status" value="1"/>
</dbReference>
<dbReference type="AlphaFoldDB" id="A0A5Y3A4M5"/>
<dbReference type="InterPro" id="IPR001647">
    <property type="entry name" value="HTH_TetR"/>
</dbReference>
<comment type="caution">
    <text evidence="6">The sequence shown here is derived from an EMBL/GenBank/DDBJ whole genome shotgun (WGS) entry which is preliminary data.</text>
</comment>
<evidence type="ECO:0000259" key="5">
    <source>
        <dbReference type="PROSITE" id="PS50977"/>
    </source>
</evidence>
<dbReference type="InterPro" id="IPR009057">
    <property type="entry name" value="Homeodomain-like_sf"/>
</dbReference>
<dbReference type="PROSITE" id="PS50977">
    <property type="entry name" value="HTH_TETR_2"/>
    <property type="match status" value="1"/>
</dbReference>
<evidence type="ECO:0000313" key="6">
    <source>
        <dbReference type="EMBL" id="ECG8068669.1"/>
    </source>
</evidence>
<reference evidence="6" key="1">
    <citation type="submission" date="2019-07" db="EMBL/GenBank/DDBJ databases">
        <authorList>
            <consortium name="PulseNet: The National Subtyping Network for Foodborne Disease Surveillance"/>
            <person name="Tarr C.L."/>
            <person name="Trees E."/>
            <person name="Katz L.S."/>
            <person name="Carleton-Romer H.A."/>
            <person name="Stroika S."/>
            <person name="Kucerova Z."/>
            <person name="Roache K.F."/>
            <person name="Sabol A.L."/>
            <person name="Besser J."/>
            <person name="Gerner-Smidt P."/>
        </authorList>
    </citation>
    <scope>NUCLEOTIDE SEQUENCE</scope>
    <source>
        <strain evidence="6">PNUSAS081329</strain>
    </source>
</reference>
<evidence type="ECO:0000256" key="3">
    <source>
        <dbReference type="ARBA" id="ARBA00023163"/>
    </source>
</evidence>
<feature type="domain" description="HTH tetR-type" evidence="5">
    <location>
        <begin position="3"/>
        <end position="63"/>
    </location>
</feature>
<dbReference type="PANTHER" id="PTHR47506">
    <property type="entry name" value="TRANSCRIPTIONAL REGULATORY PROTEIN"/>
    <property type="match status" value="1"/>
</dbReference>
<dbReference type="Pfam" id="PF00440">
    <property type="entry name" value="TetR_N"/>
    <property type="match status" value="1"/>
</dbReference>
<evidence type="ECO:0000256" key="4">
    <source>
        <dbReference type="PROSITE-ProRule" id="PRU00335"/>
    </source>
</evidence>
<organism evidence="6">
    <name type="scientific">Salmonella enterica</name>
    <name type="common">Salmonella choleraesuis</name>
    <dbReference type="NCBI Taxonomy" id="28901"/>
    <lineage>
        <taxon>Bacteria</taxon>
        <taxon>Pseudomonadati</taxon>
        <taxon>Pseudomonadota</taxon>
        <taxon>Gammaproteobacteria</taxon>
        <taxon>Enterobacterales</taxon>
        <taxon>Enterobacteriaceae</taxon>
        <taxon>Salmonella</taxon>
    </lineage>
</organism>
<protein>
    <submittedName>
        <fullName evidence="6">TetR/AcrR family transcriptional regulator</fullName>
    </submittedName>
</protein>
<accession>A0A5Y3A4M5</accession>
<keyword evidence="2 4" id="KW-0238">DNA-binding</keyword>
<evidence type="ECO:0000256" key="2">
    <source>
        <dbReference type="ARBA" id="ARBA00023125"/>
    </source>
</evidence>
<dbReference type="InterPro" id="IPR011075">
    <property type="entry name" value="TetR_C"/>
</dbReference>
<gene>
    <name evidence="6" type="ORF">FNG02_24910</name>
</gene>